<dbReference type="Proteomes" id="UP001425155">
    <property type="component" value="Unassembled WGS sequence"/>
</dbReference>
<gene>
    <name evidence="2" type="ORF">WJX64_11470</name>
</gene>
<accession>A0ABU9W5P5</accession>
<name>A0ABU9W5P5_9MICO</name>
<evidence type="ECO:0000313" key="3">
    <source>
        <dbReference type="Proteomes" id="UP001425155"/>
    </source>
</evidence>
<reference evidence="2 3" key="1">
    <citation type="submission" date="2024-03" db="EMBL/GenBank/DDBJ databases">
        <title>YIM 134122 draft genome.</title>
        <authorList>
            <person name="Zuo S."/>
            <person name="Xiong L."/>
        </authorList>
    </citation>
    <scope>NUCLEOTIDE SEQUENCE [LARGE SCALE GENOMIC DNA]</scope>
    <source>
        <strain evidence="2 3">YIM 134122</strain>
    </source>
</reference>
<protein>
    <submittedName>
        <fullName evidence="2">DUF559 domain-containing protein</fullName>
    </submittedName>
</protein>
<comment type="caution">
    <text evidence="2">The sequence shown here is derived from an EMBL/GenBank/DDBJ whole genome shotgun (WGS) entry which is preliminary data.</text>
</comment>
<dbReference type="InterPro" id="IPR007569">
    <property type="entry name" value="DUF559"/>
</dbReference>
<evidence type="ECO:0000313" key="2">
    <source>
        <dbReference type="EMBL" id="MEN1947168.1"/>
    </source>
</evidence>
<feature type="domain" description="DUF559" evidence="1">
    <location>
        <begin position="60"/>
        <end position="124"/>
    </location>
</feature>
<dbReference type="EMBL" id="JBCLVG010000002">
    <property type="protein sequence ID" value="MEN1947168.1"/>
    <property type="molecule type" value="Genomic_DNA"/>
</dbReference>
<dbReference type="SUPFAM" id="SSF52980">
    <property type="entry name" value="Restriction endonuclease-like"/>
    <property type="match status" value="1"/>
</dbReference>
<proteinExistence type="predicted"/>
<dbReference type="Pfam" id="PF04480">
    <property type="entry name" value="DUF559"/>
    <property type="match status" value="1"/>
</dbReference>
<keyword evidence="3" id="KW-1185">Reference proteome</keyword>
<dbReference type="Gene3D" id="3.40.960.10">
    <property type="entry name" value="VSR Endonuclease"/>
    <property type="match status" value="1"/>
</dbReference>
<organism evidence="2 3">
    <name type="scientific">Leifsonia stereocauli</name>
    <dbReference type="NCBI Taxonomy" id="3134136"/>
    <lineage>
        <taxon>Bacteria</taxon>
        <taxon>Bacillati</taxon>
        <taxon>Actinomycetota</taxon>
        <taxon>Actinomycetes</taxon>
        <taxon>Micrococcales</taxon>
        <taxon>Microbacteriaceae</taxon>
        <taxon>Leifsonia</taxon>
    </lineage>
</organism>
<evidence type="ECO:0000259" key="1">
    <source>
        <dbReference type="Pfam" id="PF04480"/>
    </source>
</evidence>
<dbReference type="InterPro" id="IPR011335">
    <property type="entry name" value="Restrct_endonuc-II-like"/>
</dbReference>
<sequence length="145" mass="16787">MQRYRRRRGCRTLKAALLAVRAGTDSAPETELRLDLVELGLPEPEVNGIIRATDGRQIAIGDLVFRRYRVLVEYDGEQHRSDARQYHRDVDRLDDVAEEGWRVFRVNKTHRGIRRQRVLERVRAALIARGWTPDEPADRTSGASR</sequence>
<dbReference type="RefSeq" id="WP_342114154.1">
    <property type="nucleotide sequence ID" value="NZ_JBCAUN010000002.1"/>
</dbReference>